<dbReference type="EMBL" id="VSRR010007240">
    <property type="protein sequence ID" value="MPC46502.1"/>
    <property type="molecule type" value="Genomic_DNA"/>
</dbReference>
<comment type="caution">
    <text evidence="2">The sequence shown here is derived from an EMBL/GenBank/DDBJ whole genome shotgun (WGS) entry which is preliminary data.</text>
</comment>
<feature type="compositionally biased region" description="Pro residues" evidence="1">
    <location>
        <begin position="1"/>
        <end position="16"/>
    </location>
</feature>
<evidence type="ECO:0000256" key="1">
    <source>
        <dbReference type="SAM" id="MobiDB-lite"/>
    </source>
</evidence>
<reference evidence="2 3" key="1">
    <citation type="submission" date="2019-05" db="EMBL/GenBank/DDBJ databases">
        <title>Another draft genome of Portunus trituberculatus and its Hox gene families provides insights of decapod evolution.</title>
        <authorList>
            <person name="Jeong J.-H."/>
            <person name="Song I."/>
            <person name="Kim S."/>
            <person name="Choi T."/>
            <person name="Kim D."/>
            <person name="Ryu S."/>
            <person name="Kim W."/>
        </authorList>
    </citation>
    <scope>NUCLEOTIDE SEQUENCE [LARGE SCALE GENOMIC DNA]</scope>
    <source>
        <tissue evidence="2">Muscle</tissue>
    </source>
</reference>
<name>A0A5B7FJ41_PORTR</name>
<keyword evidence="3" id="KW-1185">Reference proteome</keyword>
<organism evidence="2 3">
    <name type="scientific">Portunus trituberculatus</name>
    <name type="common">Swimming crab</name>
    <name type="synonym">Neptunus trituberculatus</name>
    <dbReference type="NCBI Taxonomy" id="210409"/>
    <lineage>
        <taxon>Eukaryota</taxon>
        <taxon>Metazoa</taxon>
        <taxon>Ecdysozoa</taxon>
        <taxon>Arthropoda</taxon>
        <taxon>Crustacea</taxon>
        <taxon>Multicrustacea</taxon>
        <taxon>Malacostraca</taxon>
        <taxon>Eumalacostraca</taxon>
        <taxon>Eucarida</taxon>
        <taxon>Decapoda</taxon>
        <taxon>Pleocyemata</taxon>
        <taxon>Brachyura</taxon>
        <taxon>Eubrachyura</taxon>
        <taxon>Portunoidea</taxon>
        <taxon>Portunidae</taxon>
        <taxon>Portuninae</taxon>
        <taxon>Portunus</taxon>
    </lineage>
</organism>
<proteinExistence type="predicted"/>
<sequence>MARQQPSPPPPPPPFPTFSITKHPILASFTHHHHHHRNHQHRQNHNHHHHHHHHNHKHHHHHHVPTFLEAVMKAPPRDAVMSNLKKRLLSGVSSRSKRSASPPVKSTIASMLCPPSRAS</sequence>
<accession>A0A5B7FJ41</accession>
<feature type="region of interest" description="Disordered" evidence="1">
    <location>
        <begin position="89"/>
        <end position="119"/>
    </location>
</feature>
<feature type="compositionally biased region" description="Basic residues" evidence="1">
    <location>
        <begin position="30"/>
        <end position="64"/>
    </location>
</feature>
<dbReference type="AlphaFoldDB" id="A0A5B7FJ41"/>
<evidence type="ECO:0000313" key="3">
    <source>
        <dbReference type="Proteomes" id="UP000324222"/>
    </source>
</evidence>
<evidence type="ECO:0000313" key="2">
    <source>
        <dbReference type="EMBL" id="MPC46502.1"/>
    </source>
</evidence>
<protein>
    <submittedName>
        <fullName evidence="2">Uncharacterized protein</fullName>
    </submittedName>
</protein>
<feature type="compositionally biased region" description="Low complexity" evidence="1">
    <location>
        <begin position="89"/>
        <end position="106"/>
    </location>
</feature>
<dbReference type="Proteomes" id="UP000324222">
    <property type="component" value="Unassembled WGS sequence"/>
</dbReference>
<feature type="region of interest" description="Disordered" evidence="1">
    <location>
        <begin position="1"/>
        <end position="67"/>
    </location>
</feature>
<gene>
    <name evidence="2" type="ORF">E2C01_040222</name>
</gene>